<evidence type="ECO:0000313" key="8">
    <source>
        <dbReference type="Proteomes" id="UP000005204"/>
    </source>
</evidence>
<dbReference type="GO" id="GO:0006508">
    <property type="term" value="P:proteolysis"/>
    <property type="evidence" value="ECO:0007669"/>
    <property type="project" value="UniProtKB-KW"/>
</dbReference>
<evidence type="ECO:0000256" key="2">
    <source>
        <dbReference type="ARBA" id="ARBA00022801"/>
    </source>
</evidence>
<dbReference type="AlphaFoldDB" id="G8GBC4"/>
<protein>
    <submittedName>
        <fullName evidence="6">Trypsin-like serine protease</fullName>
    </submittedName>
</protein>
<gene>
    <name evidence="7" type="primary">100862795</name>
</gene>
<evidence type="ECO:0000313" key="6">
    <source>
        <dbReference type="EMBL" id="AER70119.1"/>
    </source>
</evidence>
<proteinExistence type="evidence at transcript level"/>
<dbReference type="InterPro" id="IPR009003">
    <property type="entry name" value="Peptidase_S1_PA"/>
</dbReference>
<keyword evidence="8" id="KW-1185">Reference proteome</keyword>
<reference evidence="7" key="3">
    <citation type="submission" date="2022-06" db="UniProtKB">
        <authorList>
            <consortium name="EnsemblMetazoa"/>
        </authorList>
    </citation>
    <scope>IDENTIFICATION</scope>
    <source>
        <strain evidence="7">p50T (Dazao)</strain>
    </source>
</reference>
<dbReference type="OMA" id="CISANNL"/>
<name>G8GBC4_BOMMO</name>
<dbReference type="eggNOG" id="KOG3627">
    <property type="taxonomic scope" value="Eukaryota"/>
</dbReference>
<evidence type="ECO:0000256" key="3">
    <source>
        <dbReference type="ARBA" id="ARBA00022825"/>
    </source>
</evidence>
<dbReference type="PANTHER" id="PTHR24276:SF91">
    <property type="entry name" value="AT26814P-RELATED"/>
    <property type="match status" value="1"/>
</dbReference>
<dbReference type="FunCoup" id="G8GBC4">
    <property type="interactions" value="52"/>
</dbReference>
<dbReference type="InterPro" id="IPR043504">
    <property type="entry name" value="Peptidase_S1_PA_chymotrypsin"/>
</dbReference>
<dbReference type="HOGENOM" id="CLU_006842_7_1_1"/>
<dbReference type="InterPro" id="IPR050430">
    <property type="entry name" value="Peptidase_S1"/>
</dbReference>
<dbReference type="Pfam" id="PF00089">
    <property type="entry name" value="Trypsin"/>
    <property type="match status" value="1"/>
</dbReference>
<dbReference type="Gene3D" id="2.40.10.10">
    <property type="entry name" value="Trypsin-like serine proteases"/>
    <property type="match status" value="1"/>
</dbReference>
<keyword evidence="1 6" id="KW-0645">Protease</keyword>
<evidence type="ECO:0000259" key="5">
    <source>
        <dbReference type="PROSITE" id="PS50240"/>
    </source>
</evidence>
<sequence>MAYLAFTLTLLAGTFGKSWNLIFIAASCISANNLGTRVPISDRPSLAQVEVALGNVWIQQCAGAVLTNFHILSVATCFSGAFYRPDTRRIRLGSDIRNEGGLIVNVLLANNHHSFDPTNMASDISVVRLSSAITLGGNIQQASVILQGVHVPPRLSVELIGWGNTPQGGAVTDDNLYGLSLTTVDRYTCRSKYEDREVTNTMLCFGLPREGGRDFFTRDVGAPVFYQNALISLISFGESDANNEYPLVGTGISDYTNWIIENAAS</sequence>
<reference evidence="6" key="2">
    <citation type="submission" date="2011-06" db="EMBL/GenBank/DDBJ databases">
        <authorList>
            <person name="Gao K."/>
            <person name="Guo X.J."/>
            <person name="Deng X.Y."/>
        </authorList>
    </citation>
    <scope>NUCLEOTIDE SEQUENCE</scope>
</reference>
<dbReference type="SUPFAM" id="SSF50494">
    <property type="entry name" value="Trypsin-like serine proteases"/>
    <property type="match status" value="1"/>
</dbReference>
<dbReference type="EMBL" id="JN120256">
    <property type="protein sequence ID" value="AER70119.1"/>
    <property type="molecule type" value="mRNA"/>
</dbReference>
<dbReference type="PROSITE" id="PS50240">
    <property type="entry name" value="TRYPSIN_DOM"/>
    <property type="match status" value="1"/>
</dbReference>
<dbReference type="SMR" id="G8GBC4"/>
<keyword evidence="4" id="KW-1015">Disulfide bond</keyword>
<dbReference type="STRING" id="7091.G8GBC4"/>
<dbReference type="GO" id="GO:0004252">
    <property type="term" value="F:serine-type endopeptidase activity"/>
    <property type="evidence" value="ECO:0007669"/>
    <property type="project" value="InterPro"/>
</dbReference>
<dbReference type="PANTHER" id="PTHR24276">
    <property type="entry name" value="POLYSERASE-RELATED"/>
    <property type="match status" value="1"/>
</dbReference>
<accession>G8GBC4</accession>
<dbReference type="EnsemblMetazoa" id="NM_001257021.1">
    <property type="protein sequence ID" value="NP_001243950.1"/>
    <property type="gene ID" value="LOC100862795"/>
</dbReference>
<organism evidence="6">
    <name type="scientific">Bombyx mori</name>
    <name type="common">Silk moth</name>
    <dbReference type="NCBI Taxonomy" id="7091"/>
    <lineage>
        <taxon>Eukaryota</taxon>
        <taxon>Metazoa</taxon>
        <taxon>Ecdysozoa</taxon>
        <taxon>Arthropoda</taxon>
        <taxon>Hexapoda</taxon>
        <taxon>Insecta</taxon>
        <taxon>Pterygota</taxon>
        <taxon>Neoptera</taxon>
        <taxon>Endopterygota</taxon>
        <taxon>Lepidoptera</taxon>
        <taxon>Glossata</taxon>
        <taxon>Ditrysia</taxon>
        <taxon>Bombycoidea</taxon>
        <taxon>Bombycidae</taxon>
        <taxon>Bombycinae</taxon>
        <taxon>Bombyx</taxon>
    </lineage>
</organism>
<dbReference type="OrthoDB" id="7741088at2759"/>
<evidence type="ECO:0000256" key="4">
    <source>
        <dbReference type="ARBA" id="ARBA00023157"/>
    </source>
</evidence>
<evidence type="ECO:0000256" key="1">
    <source>
        <dbReference type="ARBA" id="ARBA00022670"/>
    </source>
</evidence>
<dbReference type="SMART" id="SM00020">
    <property type="entry name" value="Tryp_SPc"/>
    <property type="match status" value="1"/>
</dbReference>
<dbReference type="Proteomes" id="UP000005204">
    <property type="component" value="Unassembled WGS sequence"/>
</dbReference>
<dbReference type="InterPro" id="IPR001254">
    <property type="entry name" value="Trypsin_dom"/>
</dbReference>
<keyword evidence="3" id="KW-0720">Serine protease</keyword>
<feature type="domain" description="Peptidase S1" evidence="5">
    <location>
        <begin position="10"/>
        <end position="264"/>
    </location>
</feature>
<dbReference type="InParanoid" id="G8GBC4"/>
<evidence type="ECO:0000313" key="7">
    <source>
        <dbReference type="EnsemblMetazoa" id="NP_001243950.1"/>
    </source>
</evidence>
<reference evidence="8" key="1">
    <citation type="journal article" date="2008" name="Insect Biochem. Mol. Biol.">
        <title>The genome of a lepidopteran model insect, the silkworm Bombyx mori.</title>
        <authorList>
            <consortium name="International Silkworm Genome Consortium"/>
        </authorList>
    </citation>
    <scope>NUCLEOTIDE SEQUENCE [LARGE SCALE GENOMIC DNA]</scope>
    <source>
        <strain evidence="8">p50T</strain>
    </source>
</reference>
<keyword evidence="2" id="KW-0378">Hydrolase</keyword>
<dbReference type="PaxDb" id="7091-BGIBMGA010023-TA"/>
<dbReference type="KEGG" id="bmor:100862795"/>